<dbReference type="SUPFAM" id="SSF102712">
    <property type="entry name" value="JAB1/MPN domain"/>
    <property type="match status" value="1"/>
</dbReference>
<keyword evidence="2" id="KW-1185">Reference proteome</keyword>
<dbReference type="Gene3D" id="3.40.140.10">
    <property type="entry name" value="Cytidine Deaminase, domain 2"/>
    <property type="match status" value="1"/>
</dbReference>
<evidence type="ECO:0000313" key="1">
    <source>
        <dbReference type="EMBL" id="MDW0113093.1"/>
    </source>
</evidence>
<proteinExistence type="predicted"/>
<dbReference type="EMBL" id="JAUBDI010000005">
    <property type="protein sequence ID" value="MDW0113093.1"/>
    <property type="molecule type" value="Genomic_DNA"/>
</dbReference>
<comment type="caution">
    <text evidence="1">The sequence shown here is derived from an EMBL/GenBank/DDBJ whole genome shotgun (WGS) entry which is preliminary data.</text>
</comment>
<name>A0ABU4G9T9_9BACL</name>
<sequence length="361" mass="41252">MYIELTNQALSTILLDAIQYFPNYEHAKEAYGLLLGTEEDNNSIAEYTFPVGNVTRRIQTSVTENPEISSLIRNARKIVATSNAVASYHSHPYKMIWSDWARPSNSDCFCVVSQDIKMELIIGIAKVNKVVLPLTLNYQTGAAKEFIPNTDDVDKNPYVKELGTNIQYIEGSFGYYKFEIRGYQNTGTSLIDLDLYSSEVTLNKILRENDVSIEQLPAEAMYSVRKIEYAARKRAARNADDKIIYHIEKIKGMELMPIPLESKRIIDGQNYLGIDRITYSDAIRWARSGQLFADLYEETTILCNVGYDESDHVLFLEDLEYDIGSTIDVKEYMVEEGYIEHISLGNIERFPMKFWLLEGAV</sequence>
<reference evidence="1 2" key="1">
    <citation type="submission" date="2023-06" db="EMBL/GenBank/DDBJ databases">
        <title>Sporosarcina sp. nov., isolated from Korean traditional fermented seafood 'Jeotgal'.</title>
        <authorList>
            <person name="Yang A.I."/>
            <person name="Shin N.-R."/>
        </authorList>
    </citation>
    <scope>NUCLEOTIDE SEQUENCE [LARGE SCALE GENOMIC DNA]</scope>
    <source>
        <strain evidence="1 2">KCTC13119</strain>
    </source>
</reference>
<dbReference type="RefSeq" id="WP_317943216.1">
    <property type="nucleotide sequence ID" value="NZ_JAUBDI010000005.1"/>
</dbReference>
<protein>
    <submittedName>
        <fullName evidence="1">Uncharacterized protein</fullName>
    </submittedName>
</protein>
<organism evidence="1 2">
    <name type="scientific">Sporosarcina saromensis</name>
    <dbReference type="NCBI Taxonomy" id="359365"/>
    <lineage>
        <taxon>Bacteria</taxon>
        <taxon>Bacillati</taxon>
        <taxon>Bacillota</taxon>
        <taxon>Bacilli</taxon>
        <taxon>Bacillales</taxon>
        <taxon>Caryophanaceae</taxon>
        <taxon>Sporosarcina</taxon>
    </lineage>
</organism>
<accession>A0ABU4G9T9</accession>
<dbReference type="Proteomes" id="UP001282284">
    <property type="component" value="Unassembled WGS sequence"/>
</dbReference>
<evidence type="ECO:0000313" key="2">
    <source>
        <dbReference type="Proteomes" id="UP001282284"/>
    </source>
</evidence>
<gene>
    <name evidence="1" type="ORF">QT711_07835</name>
</gene>